<keyword evidence="2" id="KW-0503">Monooxygenase</keyword>
<dbReference type="RefSeq" id="WP_380533711.1">
    <property type="nucleotide sequence ID" value="NZ_JBHFAB010000004.1"/>
</dbReference>
<evidence type="ECO:0000313" key="3">
    <source>
        <dbReference type="Proteomes" id="UP001592531"/>
    </source>
</evidence>
<proteinExistence type="predicted"/>
<comment type="caution">
    <text evidence="2">The sequence shown here is derived from an EMBL/GenBank/DDBJ whole genome shotgun (WGS) entry which is preliminary data.</text>
</comment>
<dbReference type="Gene3D" id="3.30.70.100">
    <property type="match status" value="1"/>
</dbReference>
<protein>
    <submittedName>
        <fullName evidence="2">Antibiotic biosynthesis monooxygenase</fullName>
        <ecNumber evidence="2">1.14.-.-</ecNumber>
    </submittedName>
</protein>
<reference evidence="2 3" key="1">
    <citation type="submission" date="2024-09" db="EMBL/GenBank/DDBJ databases">
        <authorList>
            <person name="Lee S.D."/>
        </authorList>
    </citation>
    <scope>NUCLEOTIDE SEQUENCE [LARGE SCALE GENOMIC DNA]</scope>
    <source>
        <strain evidence="2 3">N8-3</strain>
    </source>
</reference>
<dbReference type="Proteomes" id="UP001592531">
    <property type="component" value="Unassembled WGS sequence"/>
</dbReference>
<name>A0ABV6VRT2_9ACTN</name>
<dbReference type="EMBL" id="JBHFAB010000004">
    <property type="protein sequence ID" value="MFC1416461.1"/>
    <property type="molecule type" value="Genomic_DNA"/>
</dbReference>
<dbReference type="EC" id="1.14.-.-" evidence="2"/>
<accession>A0ABV6VRT2</accession>
<organism evidence="2 3">
    <name type="scientific">Streptacidiphilus cavernicola</name>
    <dbReference type="NCBI Taxonomy" id="3342716"/>
    <lineage>
        <taxon>Bacteria</taxon>
        <taxon>Bacillati</taxon>
        <taxon>Actinomycetota</taxon>
        <taxon>Actinomycetes</taxon>
        <taxon>Kitasatosporales</taxon>
        <taxon>Streptomycetaceae</taxon>
        <taxon>Streptacidiphilus</taxon>
    </lineage>
</organism>
<dbReference type="PROSITE" id="PS51725">
    <property type="entry name" value="ABM"/>
    <property type="match status" value="1"/>
</dbReference>
<gene>
    <name evidence="2" type="ORF">ACEZDE_07365</name>
</gene>
<feature type="domain" description="ABM" evidence="1">
    <location>
        <begin position="2"/>
        <end position="93"/>
    </location>
</feature>
<evidence type="ECO:0000259" key="1">
    <source>
        <dbReference type="PROSITE" id="PS51725"/>
    </source>
</evidence>
<dbReference type="SUPFAM" id="SSF54909">
    <property type="entry name" value="Dimeric alpha+beta barrel"/>
    <property type="match status" value="1"/>
</dbReference>
<dbReference type="GO" id="GO:0004497">
    <property type="term" value="F:monooxygenase activity"/>
    <property type="evidence" value="ECO:0007669"/>
    <property type="project" value="UniProtKB-KW"/>
</dbReference>
<dbReference type="InterPro" id="IPR007138">
    <property type="entry name" value="ABM_dom"/>
</dbReference>
<evidence type="ECO:0000313" key="2">
    <source>
        <dbReference type="EMBL" id="MFC1416461.1"/>
    </source>
</evidence>
<keyword evidence="3" id="KW-1185">Reference proteome</keyword>
<dbReference type="InterPro" id="IPR011008">
    <property type="entry name" value="Dimeric_a/b-barrel"/>
</dbReference>
<dbReference type="Pfam" id="PF03992">
    <property type="entry name" value="ABM"/>
    <property type="match status" value="1"/>
</dbReference>
<sequence>MILESAVLDVRPDRRAEFLAAFGLARPLIAAQPGFLGLRLLPCLDPGHESRFLLQVEWRRLEDHTEGFRRSAEYPRWGELLHPYYDPFPLVEHYGEPVLEQPAPGLG</sequence>
<keyword evidence="2" id="KW-0560">Oxidoreductase</keyword>